<dbReference type="EMBL" id="JACWZY010000002">
    <property type="protein sequence ID" value="MBD2699523.1"/>
    <property type="molecule type" value="Genomic_DNA"/>
</dbReference>
<feature type="signal peptide" evidence="1">
    <location>
        <begin position="1"/>
        <end position="20"/>
    </location>
</feature>
<keyword evidence="4" id="KW-1185">Reference proteome</keyword>
<comment type="caution">
    <text evidence="3">The sequence shown here is derived from an EMBL/GenBank/DDBJ whole genome shotgun (WGS) entry which is preliminary data.</text>
</comment>
<feature type="chain" id="PRO_5037519279" evidence="1">
    <location>
        <begin position="21"/>
        <end position="149"/>
    </location>
</feature>
<dbReference type="Pfam" id="PF03544">
    <property type="entry name" value="TonB_C"/>
    <property type="match status" value="1"/>
</dbReference>
<dbReference type="AlphaFoldDB" id="A0A927AQ22"/>
<dbReference type="Proteomes" id="UP000598820">
    <property type="component" value="Unassembled WGS sequence"/>
</dbReference>
<dbReference type="Gene3D" id="3.30.1150.10">
    <property type="match status" value="1"/>
</dbReference>
<evidence type="ECO:0000256" key="1">
    <source>
        <dbReference type="SAM" id="SignalP"/>
    </source>
</evidence>
<dbReference type="GO" id="GO:0055085">
    <property type="term" value="P:transmembrane transport"/>
    <property type="evidence" value="ECO:0007669"/>
    <property type="project" value="InterPro"/>
</dbReference>
<dbReference type="SUPFAM" id="SSF74653">
    <property type="entry name" value="TolA/TonB C-terminal domain"/>
    <property type="match status" value="1"/>
</dbReference>
<evidence type="ECO:0000313" key="4">
    <source>
        <dbReference type="Proteomes" id="UP000598820"/>
    </source>
</evidence>
<reference evidence="3" key="1">
    <citation type="submission" date="2020-09" db="EMBL/GenBank/DDBJ databases">
        <authorList>
            <person name="Kim M.K."/>
        </authorList>
    </citation>
    <scope>NUCLEOTIDE SEQUENCE</scope>
    <source>
        <strain evidence="3">BT702</strain>
    </source>
</reference>
<protein>
    <submittedName>
        <fullName evidence="3">Energy transducer TonB</fullName>
    </submittedName>
</protein>
<keyword evidence="1" id="KW-0732">Signal</keyword>
<sequence length="149" mass="16694">MKTLFAYLGMLLMTITLTHGQATKSSLTKDSDFLQLMAKSLRYPQSARQAEKVAKAYIEFKIDDLGKVADISVLNPDNVDTSFKEETKRIMSQLPAQKPIYAGKYVLPVIFVLEGSGRVLKPREEAITFVQSLPKESILSEVYVVGYLQ</sequence>
<dbReference type="InterPro" id="IPR037682">
    <property type="entry name" value="TonB_C"/>
</dbReference>
<gene>
    <name evidence="3" type="ORF">IC229_02660</name>
</gene>
<dbReference type="PROSITE" id="PS52015">
    <property type="entry name" value="TONB_CTD"/>
    <property type="match status" value="1"/>
</dbReference>
<evidence type="ECO:0000259" key="2">
    <source>
        <dbReference type="PROSITE" id="PS52015"/>
    </source>
</evidence>
<dbReference type="RefSeq" id="WP_190885382.1">
    <property type="nucleotide sequence ID" value="NZ_JACWZY010000002.1"/>
</dbReference>
<proteinExistence type="predicted"/>
<feature type="domain" description="TonB C-terminal" evidence="2">
    <location>
        <begin position="28"/>
        <end position="120"/>
    </location>
</feature>
<accession>A0A927AQ22</accession>
<name>A0A927AQ22_9BACT</name>
<organism evidence="3 4">
    <name type="scientific">Spirosoma profusum</name>
    <dbReference type="NCBI Taxonomy" id="2771354"/>
    <lineage>
        <taxon>Bacteria</taxon>
        <taxon>Pseudomonadati</taxon>
        <taxon>Bacteroidota</taxon>
        <taxon>Cytophagia</taxon>
        <taxon>Cytophagales</taxon>
        <taxon>Cytophagaceae</taxon>
        <taxon>Spirosoma</taxon>
    </lineage>
</organism>
<evidence type="ECO:0000313" key="3">
    <source>
        <dbReference type="EMBL" id="MBD2699523.1"/>
    </source>
</evidence>